<feature type="signal peptide" evidence="10">
    <location>
        <begin position="1"/>
        <end position="23"/>
    </location>
</feature>
<dbReference type="PROSITE" id="PS51982">
    <property type="entry name" value="CMP"/>
    <property type="match status" value="1"/>
</dbReference>
<evidence type="ECO:0000313" key="14">
    <source>
        <dbReference type="Proteomes" id="UP001516400"/>
    </source>
</evidence>
<evidence type="ECO:0000256" key="10">
    <source>
        <dbReference type="SAM" id="SignalP"/>
    </source>
</evidence>
<dbReference type="FunFam" id="1.10.10.60:FF:000169">
    <property type="entry name" value="DNA-binding protein SATB1"/>
    <property type="match status" value="2"/>
</dbReference>
<feature type="compositionally biased region" description="Acidic residues" evidence="9">
    <location>
        <begin position="458"/>
        <end position="467"/>
    </location>
</feature>
<feature type="chain" id="PRO_5044763301" description="DNA-binding protein SATB2" evidence="10">
    <location>
        <begin position="24"/>
        <end position="651"/>
    </location>
</feature>
<dbReference type="CDD" id="cd00086">
    <property type="entry name" value="homeodomain"/>
    <property type="match status" value="2"/>
</dbReference>
<dbReference type="Pfam" id="PF16534">
    <property type="entry name" value="ULD"/>
    <property type="match status" value="1"/>
</dbReference>
<dbReference type="Proteomes" id="UP001516400">
    <property type="component" value="Unassembled WGS sequence"/>
</dbReference>
<dbReference type="AlphaFoldDB" id="A0ABD2PG73"/>
<dbReference type="SMART" id="SM00389">
    <property type="entry name" value="HOX"/>
    <property type="match status" value="2"/>
</dbReference>
<evidence type="ECO:0000313" key="13">
    <source>
        <dbReference type="EMBL" id="KAL3289802.1"/>
    </source>
</evidence>
<feature type="domain" description="Homeobox" evidence="11">
    <location>
        <begin position="561"/>
        <end position="631"/>
    </location>
</feature>
<keyword evidence="10" id="KW-0732">Signal</keyword>
<keyword evidence="3" id="KW-0832">Ubl conjugation</keyword>
<dbReference type="InterPro" id="IPR001356">
    <property type="entry name" value="HD"/>
</dbReference>
<dbReference type="Gene3D" id="1.10.10.60">
    <property type="entry name" value="Homeodomain-like"/>
    <property type="match status" value="2"/>
</dbReference>
<dbReference type="FunFam" id="3.10.20.710:FF:000002">
    <property type="entry name" value="Defective proventriculus, isoform A"/>
    <property type="match status" value="1"/>
</dbReference>
<comment type="caution">
    <text evidence="13">The sequence shown here is derived from an EMBL/GenBank/DDBJ whole genome shotgun (WGS) entry which is preliminary data.</text>
</comment>
<evidence type="ECO:0000256" key="1">
    <source>
        <dbReference type="ARBA" id="ARBA00004123"/>
    </source>
</evidence>
<dbReference type="SUPFAM" id="SSF46689">
    <property type="entry name" value="Homeodomain-like"/>
    <property type="match status" value="2"/>
</dbReference>
<gene>
    <name evidence="13" type="ORF">HHI36_023194</name>
</gene>
<name>A0ABD2PG73_9CUCU</name>
<evidence type="ECO:0000259" key="11">
    <source>
        <dbReference type="PROSITE" id="PS50071"/>
    </source>
</evidence>
<evidence type="ECO:0000256" key="5">
    <source>
        <dbReference type="ARBA" id="ARBA00023155"/>
    </source>
</evidence>
<feature type="compositionally biased region" description="Polar residues" evidence="9">
    <location>
        <begin position="364"/>
        <end position="383"/>
    </location>
</feature>
<proteinExistence type="predicted"/>
<dbReference type="PROSITE" id="PS50071">
    <property type="entry name" value="HOMEOBOX_2"/>
    <property type="match status" value="2"/>
</dbReference>
<keyword evidence="5 7" id="KW-0371">Homeobox</keyword>
<feature type="region of interest" description="Disordered" evidence="9">
    <location>
        <begin position="364"/>
        <end position="480"/>
    </location>
</feature>
<evidence type="ECO:0000256" key="9">
    <source>
        <dbReference type="SAM" id="MobiDB-lite"/>
    </source>
</evidence>
<keyword evidence="14" id="KW-1185">Reference proteome</keyword>
<evidence type="ECO:0000256" key="8">
    <source>
        <dbReference type="RuleBase" id="RU000682"/>
    </source>
</evidence>
<dbReference type="Pfam" id="PF00046">
    <property type="entry name" value="Homeodomain"/>
    <property type="match status" value="2"/>
</dbReference>
<dbReference type="InterPro" id="IPR038224">
    <property type="entry name" value="SATB_ULD_sf"/>
</dbReference>
<keyword evidence="2" id="KW-0677">Repeat</keyword>
<evidence type="ECO:0008006" key="15">
    <source>
        <dbReference type="Google" id="ProtNLM"/>
    </source>
</evidence>
<dbReference type="GO" id="GO:0006357">
    <property type="term" value="P:regulation of transcription by RNA polymerase II"/>
    <property type="evidence" value="ECO:0007669"/>
    <property type="project" value="UniProtKB-ARBA"/>
</dbReference>
<evidence type="ECO:0000256" key="7">
    <source>
        <dbReference type="PROSITE-ProRule" id="PRU00108"/>
    </source>
</evidence>
<dbReference type="GO" id="GO:0005634">
    <property type="term" value="C:nucleus"/>
    <property type="evidence" value="ECO:0007669"/>
    <property type="project" value="UniProtKB-SubCell"/>
</dbReference>
<dbReference type="GO" id="GO:0003677">
    <property type="term" value="F:DNA binding"/>
    <property type="evidence" value="ECO:0007669"/>
    <property type="project" value="UniProtKB-UniRule"/>
</dbReference>
<dbReference type="InterPro" id="IPR032392">
    <property type="entry name" value="ULD"/>
</dbReference>
<dbReference type="PANTHER" id="PTHR15116">
    <property type="entry name" value="DNA-BINDING PROTEIN SATB FAMILY MEMBER"/>
    <property type="match status" value="1"/>
</dbReference>
<dbReference type="InterPro" id="IPR009057">
    <property type="entry name" value="Homeodomain-like_sf"/>
</dbReference>
<dbReference type="EMBL" id="JABFTP020000186">
    <property type="protein sequence ID" value="KAL3289802.1"/>
    <property type="molecule type" value="Genomic_DNA"/>
</dbReference>
<organism evidence="13 14">
    <name type="scientific">Cryptolaemus montrouzieri</name>
    <dbReference type="NCBI Taxonomy" id="559131"/>
    <lineage>
        <taxon>Eukaryota</taxon>
        <taxon>Metazoa</taxon>
        <taxon>Ecdysozoa</taxon>
        <taxon>Arthropoda</taxon>
        <taxon>Hexapoda</taxon>
        <taxon>Insecta</taxon>
        <taxon>Pterygota</taxon>
        <taxon>Neoptera</taxon>
        <taxon>Endopterygota</taxon>
        <taxon>Coleoptera</taxon>
        <taxon>Polyphaga</taxon>
        <taxon>Cucujiformia</taxon>
        <taxon>Coccinelloidea</taxon>
        <taxon>Coccinellidae</taxon>
        <taxon>Scymninae</taxon>
        <taxon>Scymnini</taxon>
        <taxon>Cryptolaemus</taxon>
    </lineage>
</organism>
<reference evidence="13 14" key="1">
    <citation type="journal article" date="2021" name="BMC Biol.">
        <title>Horizontally acquired antibacterial genes associated with adaptive radiation of ladybird beetles.</title>
        <authorList>
            <person name="Li H.S."/>
            <person name="Tang X.F."/>
            <person name="Huang Y.H."/>
            <person name="Xu Z.Y."/>
            <person name="Chen M.L."/>
            <person name="Du X.Y."/>
            <person name="Qiu B.Y."/>
            <person name="Chen P.T."/>
            <person name="Zhang W."/>
            <person name="Slipinski A."/>
            <person name="Escalona H.E."/>
            <person name="Waterhouse R.M."/>
            <person name="Zwick A."/>
            <person name="Pang H."/>
        </authorList>
    </citation>
    <scope>NUCLEOTIDE SEQUENCE [LARGE SCALE GENOMIC DNA]</scope>
    <source>
        <strain evidence="13">SYSU2018</strain>
    </source>
</reference>
<evidence type="ECO:0000256" key="6">
    <source>
        <dbReference type="ARBA" id="ARBA00023242"/>
    </source>
</evidence>
<evidence type="ECO:0000259" key="12">
    <source>
        <dbReference type="PROSITE" id="PS51982"/>
    </source>
</evidence>
<feature type="domain" description="Homeobox" evidence="11">
    <location>
        <begin position="244"/>
        <end position="314"/>
    </location>
</feature>
<protein>
    <recommendedName>
        <fullName evidence="15">DNA-binding protein SATB2</fullName>
    </recommendedName>
</protein>
<dbReference type="Gene3D" id="3.10.20.710">
    <property type="entry name" value="SATB, ubiquitin-like oligomerisation domain"/>
    <property type="match status" value="1"/>
</dbReference>
<dbReference type="PANTHER" id="PTHR15116:SF16">
    <property type="entry name" value="DEFECTIVE PROVENTRICULUS, ISOFORM A"/>
    <property type="match status" value="1"/>
</dbReference>
<dbReference type="GO" id="GO:0003700">
    <property type="term" value="F:DNA-binding transcription factor activity"/>
    <property type="evidence" value="ECO:0007669"/>
    <property type="project" value="UniProtKB-ARBA"/>
</dbReference>
<keyword evidence="6 7" id="KW-0539">Nucleus</keyword>
<dbReference type="InterPro" id="IPR039673">
    <property type="entry name" value="SATB1/SATB2"/>
</dbReference>
<dbReference type="CDD" id="cd11585">
    <property type="entry name" value="SATB1_N"/>
    <property type="match status" value="1"/>
</dbReference>
<evidence type="ECO:0000256" key="3">
    <source>
        <dbReference type="ARBA" id="ARBA00022843"/>
    </source>
</evidence>
<feature type="DNA-binding region" description="Homeobox" evidence="7">
    <location>
        <begin position="246"/>
        <end position="315"/>
    </location>
</feature>
<accession>A0ABD2PG73</accession>
<evidence type="ECO:0000256" key="2">
    <source>
        <dbReference type="ARBA" id="ARBA00022737"/>
    </source>
</evidence>
<feature type="compositionally biased region" description="Basic and acidic residues" evidence="9">
    <location>
        <begin position="430"/>
        <end position="439"/>
    </location>
</feature>
<feature type="DNA-binding region" description="Homeobox" evidence="7">
    <location>
        <begin position="563"/>
        <end position="632"/>
    </location>
</feature>
<feature type="domain" description="CMP" evidence="12">
    <location>
        <begin position="16"/>
        <end position="127"/>
    </location>
</feature>
<sequence>MIRNKRIAELIILVAAKSLPVHCIVEAICTLDETRSLQHGVWRRRPLVETDSYVIIPVGTPFQTLVQAALLRLGYSQESASAARGSVMIKNWKPLNFDQISDDPMVTVGDILGELSSIATLKIQVFRARPGTLSDIKDKLLKYMLVHSHGMLMNSGCPLDELALTQICRTHPGGPTPDISEEIRRKFDQWWNSQFSTHSPAPRSQFTNSFSSQYSTPTSIKTERPIHETSHPALQTVHNQFPTQKTRMRTSFDPELELPKLQRWFTENQHPSRQQIQQYVKELNNLESRRGRKPLDVNNVVYWFKNARAAQKRAEVRNINPGISCHLPINGYNNHSPTNGGFLLSEGYLNSDRMMEHRMKNNMTPRRSVLASQTSDEYSNNGSDLEDDTADAQPPSPSVPLSLTKKSASREDSPHASTSPPPPNIQTEVGKQEPKDEPINYHSPAEDAANNNRVGLSDMEDEDAETESESKPHFENSNATYPISLPHLKRFCSSPDESQLVPRVPNEGLERLAAGFPIVPNSMFSHSIMYMSHYIPNLSHTTTSPSSSGALNMSNLSADERRKRNRTFIDPVTEVPRLEQWFSLNTHPSHNLILKYTEELNCMAYRQKFPRLEPKNVQFWFKNRRAKCKRLKMSLFDNQVGVAGSYHNERD</sequence>
<comment type="subcellular location">
    <subcellularLocation>
        <location evidence="1 7 8">Nucleus</location>
    </subcellularLocation>
</comment>
<evidence type="ECO:0000256" key="4">
    <source>
        <dbReference type="ARBA" id="ARBA00023125"/>
    </source>
</evidence>
<keyword evidence="4 7" id="KW-0238">DNA-binding</keyword>